<comment type="caution">
    <text evidence="8">The sequence shown here is derived from an EMBL/GenBank/DDBJ whole genome shotgun (WGS) entry which is preliminary data.</text>
</comment>
<evidence type="ECO:0000256" key="2">
    <source>
        <dbReference type="ARBA" id="ARBA00009399"/>
    </source>
</evidence>
<comment type="subcellular location">
    <subcellularLocation>
        <location evidence="1">Membrane</location>
        <topology evidence="1">Multi-pass membrane protein</topology>
    </subcellularLocation>
</comment>
<keyword evidence="3 6" id="KW-0812">Transmembrane</keyword>
<protein>
    <submittedName>
        <fullName evidence="8">GtrA family protein</fullName>
    </submittedName>
</protein>
<organism evidence="8 9">
    <name type="scientific">Gemmiger gallinarum</name>
    <dbReference type="NCBI Taxonomy" id="2779354"/>
    <lineage>
        <taxon>Bacteria</taxon>
        <taxon>Bacillati</taxon>
        <taxon>Bacillota</taxon>
        <taxon>Clostridia</taxon>
        <taxon>Eubacteriales</taxon>
        <taxon>Gemmiger</taxon>
    </lineage>
</organism>
<keyword evidence="4 6" id="KW-1133">Transmembrane helix</keyword>
<gene>
    <name evidence="8" type="ORF">INF35_07050</name>
</gene>
<dbReference type="InterPro" id="IPR007267">
    <property type="entry name" value="GtrA_DPMS_TM"/>
</dbReference>
<comment type="similarity">
    <text evidence="2">Belongs to the GtrA family.</text>
</comment>
<evidence type="ECO:0000256" key="3">
    <source>
        <dbReference type="ARBA" id="ARBA00022692"/>
    </source>
</evidence>
<accession>A0ABR9R337</accession>
<name>A0ABR9R337_9FIRM</name>
<dbReference type="InterPro" id="IPR051401">
    <property type="entry name" value="GtrA_CellWall_Glycosyl"/>
</dbReference>
<evidence type="ECO:0000313" key="9">
    <source>
        <dbReference type="Proteomes" id="UP000768567"/>
    </source>
</evidence>
<evidence type="ECO:0000256" key="6">
    <source>
        <dbReference type="SAM" id="Phobius"/>
    </source>
</evidence>
<dbReference type="RefSeq" id="WP_193500950.1">
    <property type="nucleotide sequence ID" value="NZ_JADCKC010000002.1"/>
</dbReference>
<feature type="transmembrane region" description="Helical" evidence="6">
    <location>
        <begin position="46"/>
        <end position="64"/>
    </location>
</feature>
<feature type="transmembrane region" description="Helical" evidence="6">
    <location>
        <begin position="15"/>
        <end position="34"/>
    </location>
</feature>
<dbReference type="EMBL" id="JADCKC010000002">
    <property type="protein sequence ID" value="MBE5037537.1"/>
    <property type="molecule type" value="Genomic_DNA"/>
</dbReference>
<dbReference type="PANTHER" id="PTHR38459">
    <property type="entry name" value="PROPHAGE BACTOPRENOL-LINKED GLUCOSE TRANSLOCASE HOMOLOG"/>
    <property type="match status" value="1"/>
</dbReference>
<keyword evidence="9" id="KW-1185">Reference proteome</keyword>
<feature type="domain" description="GtrA/DPMS transmembrane" evidence="7">
    <location>
        <begin position="17"/>
        <end position="146"/>
    </location>
</feature>
<evidence type="ECO:0000256" key="4">
    <source>
        <dbReference type="ARBA" id="ARBA00022989"/>
    </source>
</evidence>
<dbReference type="PANTHER" id="PTHR38459:SF5">
    <property type="entry name" value="CELL WALL TEICHOIC ACID GLYCOSYLATION PROTEIN GTCA"/>
    <property type="match status" value="1"/>
</dbReference>
<dbReference type="Pfam" id="PF04138">
    <property type="entry name" value="GtrA_DPMS_TM"/>
    <property type="match status" value="1"/>
</dbReference>
<evidence type="ECO:0000256" key="5">
    <source>
        <dbReference type="ARBA" id="ARBA00023136"/>
    </source>
</evidence>
<evidence type="ECO:0000313" key="8">
    <source>
        <dbReference type="EMBL" id="MBE5037537.1"/>
    </source>
</evidence>
<reference evidence="8 9" key="1">
    <citation type="submission" date="2020-10" db="EMBL/GenBank/DDBJ databases">
        <title>ChiBAC.</title>
        <authorList>
            <person name="Zenner C."/>
            <person name="Hitch T.C.A."/>
            <person name="Clavel T."/>
        </authorList>
    </citation>
    <scope>NUCLEOTIDE SEQUENCE [LARGE SCALE GENOMIC DNA]</scope>
    <source>
        <strain evidence="8 9">DSM 109015</strain>
    </source>
</reference>
<keyword evidence="5 6" id="KW-0472">Membrane</keyword>
<dbReference type="Proteomes" id="UP000768567">
    <property type="component" value="Unassembled WGS sequence"/>
</dbReference>
<evidence type="ECO:0000259" key="7">
    <source>
        <dbReference type="Pfam" id="PF04138"/>
    </source>
</evidence>
<feature type="transmembrane region" description="Helical" evidence="6">
    <location>
        <begin position="127"/>
        <end position="146"/>
    </location>
</feature>
<feature type="transmembrane region" description="Helical" evidence="6">
    <location>
        <begin position="85"/>
        <end position="107"/>
    </location>
</feature>
<evidence type="ECO:0000256" key="1">
    <source>
        <dbReference type="ARBA" id="ARBA00004141"/>
    </source>
</evidence>
<sequence length="150" mass="16794">MEKIKAIILKYYEQLAYLFFGGLATLLNLVIFAVNQAAFGVEFATGLGNIIDNIICILFAYWTNRTFVFKSQNKGASSLREFGEFIFFRLVTLVMDQCIIWVGVSLVGPMLGFASDAAGLWPMGVKVFSQVVVILSNYVFSKVFVFKKKS</sequence>
<proteinExistence type="inferred from homology"/>